<proteinExistence type="predicted"/>
<accession>F7T7J0</accession>
<sequence>MIEHRNGILIAVALMVGVPAITLIATLHQMFGTGG</sequence>
<evidence type="ECO:0000313" key="3">
    <source>
        <dbReference type="Proteomes" id="UP000004853"/>
    </source>
</evidence>
<dbReference type="EMBL" id="AFRQ01000112">
    <property type="protein sequence ID" value="EGP43708.1"/>
    <property type="molecule type" value="Genomic_DNA"/>
</dbReference>
<evidence type="ECO:0000256" key="1">
    <source>
        <dbReference type="SAM" id="Phobius"/>
    </source>
</evidence>
<name>F7T7J0_9BURK</name>
<organism evidence="2 3">
    <name type="scientific">Achromobacter insuavis AXX-A</name>
    <dbReference type="NCBI Taxonomy" id="1003200"/>
    <lineage>
        <taxon>Bacteria</taxon>
        <taxon>Pseudomonadati</taxon>
        <taxon>Pseudomonadota</taxon>
        <taxon>Betaproteobacteria</taxon>
        <taxon>Burkholderiales</taxon>
        <taxon>Alcaligenaceae</taxon>
        <taxon>Achromobacter</taxon>
    </lineage>
</organism>
<dbReference type="HOGENOM" id="CLU_3378208_0_0_4"/>
<comment type="caution">
    <text evidence="2">The sequence shown here is derived from an EMBL/GenBank/DDBJ whole genome shotgun (WGS) entry which is preliminary data.</text>
</comment>
<reference evidence="2 3" key="1">
    <citation type="submission" date="2011-06" db="EMBL/GenBank/DDBJ databases">
        <authorList>
            <person name="Bador J."/>
            <person name="Amoureux L."/>
            <person name="Neuwirth C."/>
        </authorList>
    </citation>
    <scope>NUCLEOTIDE SEQUENCE [LARGE SCALE GENOMIC DNA]</scope>
    <source>
        <strain evidence="2 3">AXX-A</strain>
    </source>
</reference>
<dbReference type="Proteomes" id="UP000004853">
    <property type="component" value="Unassembled WGS sequence"/>
</dbReference>
<evidence type="ECO:0000313" key="2">
    <source>
        <dbReference type="EMBL" id="EGP43708.1"/>
    </source>
</evidence>
<keyword evidence="1" id="KW-0472">Membrane</keyword>
<protein>
    <submittedName>
        <fullName evidence="2">Uncharacterized protein</fullName>
    </submittedName>
</protein>
<gene>
    <name evidence="2" type="ORF">AXXA_24660</name>
</gene>
<feature type="transmembrane region" description="Helical" evidence="1">
    <location>
        <begin position="7"/>
        <end position="31"/>
    </location>
</feature>
<keyword evidence="1" id="KW-1133">Transmembrane helix</keyword>
<feature type="non-terminal residue" evidence="2">
    <location>
        <position position="35"/>
    </location>
</feature>
<keyword evidence="1" id="KW-0812">Transmembrane</keyword>
<dbReference type="AlphaFoldDB" id="F7T7J0"/>